<feature type="transmembrane region" description="Helical" evidence="5">
    <location>
        <begin position="109"/>
        <end position="134"/>
    </location>
</feature>
<dbReference type="InterPro" id="IPR036259">
    <property type="entry name" value="MFS_trans_sf"/>
</dbReference>
<dbReference type="KEGG" id="rrd:RradSPS_1884"/>
<dbReference type="eggNOG" id="COG0738">
    <property type="taxonomic scope" value="Bacteria"/>
</dbReference>
<gene>
    <name evidence="7" type="ORF">RradSPS_1884</name>
</gene>
<dbReference type="InterPro" id="IPR051788">
    <property type="entry name" value="MFS_Transporter"/>
</dbReference>
<dbReference type="GO" id="GO:0022857">
    <property type="term" value="F:transmembrane transporter activity"/>
    <property type="evidence" value="ECO:0007669"/>
    <property type="project" value="InterPro"/>
</dbReference>
<evidence type="ECO:0000256" key="1">
    <source>
        <dbReference type="ARBA" id="ARBA00004651"/>
    </source>
</evidence>
<dbReference type="PROSITE" id="PS50850">
    <property type="entry name" value="MFS"/>
    <property type="match status" value="1"/>
</dbReference>
<feature type="transmembrane region" description="Helical" evidence="5">
    <location>
        <begin position="343"/>
        <end position="362"/>
    </location>
</feature>
<comment type="subcellular location">
    <subcellularLocation>
        <location evidence="1">Cell membrane</location>
        <topology evidence="1">Multi-pass membrane protein</topology>
    </subcellularLocation>
</comment>
<evidence type="ECO:0000256" key="4">
    <source>
        <dbReference type="ARBA" id="ARBA00023136"/>
    </source>
</evidence>
<dbReference type="Pfam" id="PF07690">
    <property type="entry name" value="MFS_1"/>
    <property type="match status" value="1"/>
</dbReference>
<name>A0A023X3X6_RUBRA</name>
<evidence type="ECO:0000313" key="7">
    <source>
        <dbReference type="EMBL" id="AHY47167.1"/>
    </source>
</evidence>
<sequence>MSSGGERRGREVAARLRWARFAVLSIFFLNGFGFASWVVRIPAVQESVGVGAGALGLALLGLAGGALFAMPTVGALISRFGSRPVTVGTLFLFAALLALPTLAGGLAPLFLALLVVGVSAGGLDVSMNAHAVAVEKRYERPIMSSFHGFFSLGGLFGAVTGGVVAELGVGPTAHLAGVAAITALAGVFIVRHMLPASEDRGTREEGAEPTPTFVRPTRALLGLGMISFCVLVGEGAMADWSAVYLSGTLGTGPGFAAAGYAVFSLAMTVARFTGDRVTARVGAKRIVRGGASLAAVGLAAGLLAGNPYLALLGFGCAGLGFAVIFPIALSAAGHARDLPPGPALAAVATAGYFGFLVGPPTIGFAAEIVGLGGALFIVVALSATVSLLAGTVEKSGKKKPASEAAA</sequence>
<dbReference type="OrthoDB" id="151222at2"/>
<feature type="domain" description="Major facilitator superfamily (MFS) profile" evidence="6">
    <location>
        <begin position="19"/>
        <end position="398"/>
    </location>
</feature>
<feature type="transmembrane region" description="Helical" evidence="5">
    <location>
        <begin position="85"/>
        <end position="103"/>
    </location>
</feature>
<dbReference type="Gene3D" id="1.20.1250.20">
    <property type="entry name" value="MFS general substrate transporter like domains"/>
    <property type="match status" value="1"/>
</dbReference>
<keyword evidence="3 5" id="KW-1133">Transmembrane helix</keyword>
<evidence type="ECO:0000256" key="3">
    <source>
        <dbReference type="ARBA" id="ARBA00022989"/>
    </source>
</evidence>
<dbReference type="EMBL" id="CP007514">
    <property type="protein sequence ID" value="AHY47167.1"/>
    <property type="molecule type" value="Genomic_DNA"/>
</dbReference>
<feature type="transmembrane region" description="Helical" evidence="5">
    <location>
        <begin position="51"/>
        <end position="73"/>
    </location>
</feature>
<evidence type="ECO:0000256" key="2">
    <source>
        <dbReference type="ARBA" id="ARBA00022692"/>
    </source>
</evidence>
<evidence type="ECO:0000313" key="8">
    <source>
        <dbReference type="Proteomes" id="UP000025229"/>
    </source>
</evidence>
<dbReference type="GO" id="GO:0005886">
    <property type="term" value="C:plasma membrane"/>
    <property type="evidence" value="ECO:0007669"/>
    <property type="project" value="UniProtKB-SubCell"/>
</dbReference>
<dbReference type="HOGENOM" id="CLU_035309_1_1_11"/>
<reference evidence="7 8" key="1">
    <citation type="submission" date="2014-03" db="EMBL/GenBank/DDBJ databases">
        <title>Complete genome sequence of the Radio-Resistant Rubrobacter radiotolerans RSPS-4.</title>
        <authorList>
            <person name="Egas C.C."/>
            <person name="Barroso C.C."/>
            <person name="Froufe H.J.C."/>
            <person name="Pacheco J.J."/>
            <person name="Albuquerque L.L."/>
            <person name="da Costa M.M.S."/>
        </authorList>
    </citation>
    <scope>NUCLEOTIDE SEQUENCE [LARGE SCALE GENOMIC DNA]</scope>
    <source>
        <strain evidence="7 8">RSPS-4</strain>
    </source>
</reference>
<dbReference type="SUPFAM" id="SSF103473">
    <property type="entry name" value="MFS general substrate transporter"/>
    <property type="match status" value="1"/>
</dbReference>
<dbReference type="PANTHER" id="PTHR23514:SF13">
    <property type="entry name" value="INNER MEMBRANE PROTEIN YBJJ"/>
    <property type="match status" value="1"/>
</dbReference>
<dbReference type="InterPro" id="IPR020846">
    <property type="entry name" value="MFS_dom"/>
</dbReference>
<feature type="transmembrane region" description="Helical" evidence="5">
    <location>
        <begin position="368"/>
        <end position="389"/>
    </location>
</feature>
<feature type="transmembrane region" description="Helical" evidence="5">
    <location>
        <begin position="286"/>
        <end position="304"/>
    </location>
</feature>
<feature type="transmembrane region" description="Helical" evidence="5">
    <location>
        <begin position="146"/>
        <end position="165"/>
    </location>
</feature>
<dbReference type="Proteomes" id="UP000025229">
    <property type="component" value="Chromosome"/>
</dbReference>
<evidence type="ECO:0000259" key="6">
    <source>
        <dbReference type="PROSITE" id="PS50850"/>
    </source>
</evidence>
<dbReference type="STRING" id="42256.RradSPS_1884"/>
<feature type="transmembrane region" description="Helical" evidence="5">
    <location>
        <begin position="21"/>
        <end position="39"/>
    </location>
</feature>
<keyword evidence="8" id="KW-1185">Reference proteome</keyword>
<evidence type="ECO:0000256" key="5">
    <source>
        <dbReference type="SAM" id="Phobius"/>
    </source>
</evidence>
<organism evidence="7 8">
    <name type="scientific">Rubrobacter radiotolerans</name>
    <name type="common">Arthrobacter radiotolerans</name>
    <dbReference type="NCBI Taxonomy" id="42256"/>
    <lineage>
        <taxon>Bacteria</taxon>
        <taxon>Bacillati</taxon>
        <taxon>Actinomycetota</taxon>
        <taxon>Rubrobacteria</taxon>
        <taxon>Rubrobacterales</taxon>
        <taxon>Rubrobacteraceae</taxon>
        <taxon>Rubrobacter</taxon>
    </lineage>
</organism>
<accession>A0A023X3X6</accession>
<keyword evidence="2 5" id="KW-0812">Transmembrane</keyword>
<dbReference type="PANTHER" id="PTHR23514">
    <property type="entry name" value="BYPASS OF STOP CODON PROTEIN 6"/>
    <property type="match status" value="1"/>
</dbReference>
<dbReference type="PATRIC" id="fig|42256.3.peg.1915"/>
<dbReference type="AlphaFoldDB" id="A0A023X3X6"/>
<dbReference type="InterPro" id="IPR011701">
    <property type="entry name" value="MFS"/>
</dbReference>
<dbReference type="CDD" id="cd17393">
    <property type="entry name" value="MFS_MosC_like"/>
    <property type="match status" value="1"/>
</dbReference>
<feature type="transmembrane region" description="Helical" evidence="5">
    <location>
        <begin position="171"/>
        <end position="190"/>
    </location>
</feature>
<feature type="transmembrane region" description="Helical" evidence="5">
    <location>
        <begin position="220"/>
        <end position="243"/>
    </location>
</feature>
<protein>
    <submittedName>
        <fullName evidence="7">Major Facilitator Superfamily</fullName>
    </submittedName>
</protein>
<keyword evidence="4 5" id="KW-0472">Membrane</keyword>
<proteinExistence type="predicted"/>
<feature type="transmembrane region" description="Helical" evidence="5">
    <location>
        <begin position="310"/>
        <end position="331"/>
    </location>
</feature>